<dbReference type="Gene3D" id="3.40.109.10">
    <property type="entry name" value="NADH Oxidase"/>
    <property type="match status" value="1"/>
</dbReference>
<dbReference type="GO" id="GO:0016491">
    <property type="term" value="F:oxidoreductase activity"/>
    <property type="evidence" value="ECO:0007669"/>
    <property type="project" value="UniProtKB-KW"/>
</dbReference>
<sequence length="185" mass="20612">MSFSETMESQPFINLVKHRTSCRSYEPKPVPREHLELMLEAARLAPSACNKQPWRFAVVEDEATRMRLVNESFLKGIPMKWAVNAGAIIALGMERSGIVHAVGTKISGVDYPQLDLGIAGEHLVLQAEELGLGTCWIGWIKPKLVSRIVGWPRSIKPVSLITVGWPAGERKTRPRFSAAEIAKWI</sequence>
<dbReference type="PANTHER" id="PTHR43673:SF10">
    <property type="entry name" value="NADH DEHYDROGENASE_NAD(P)H NITROREDUCTASE XCC3605-RELATED"/>
    <property type="match status" value="1"/>
</dbReference>
<dbReference type="RefSeq" id="WP_136063543.1">
    <property type="nucleotide sequence ID" value="NZ_CAAHFH010000002.1"/>
</dbReference>
<organism evidence="4 5">
    <name type="scientific">Pontiella sulfatireligans</name>
    <dbReference type="NCBI Taxonomy" id="2750658"/>
    <lineage>
        <taxon>Bacteria</taxon>
        <taxon>Pseudomonadati</taxon>
        <taxon>Kiritimatiellota</taxon>
        <taxon>Kiritimatiellia</taxon>
        <taxon>Kiritimatiellales</taxon>
        <taxon>Pontiellaceae</taxon>
        <taxon>Pontiella</taxon>
    </lineage>
</organism>
<reference evidence="4 5" key="1">
    <citation type="submission" date="2019-04" db="EMBL/GenBank/DDBJ databases">
        <authorList>
            <person name="Van Vliet M D."/>
        </authorList>
    </citation>
    <scope>NUCLEOTIDE SEQUENCE [LARGE SCALE GENOMIC DNA]</scope>
    <source>
        <strain evidence="4 5">F21</strain>
    </source>
</reference>
<proteinExistence type="inferred from homology"/>
<keyword evidence="5" id="KW-1185">Reference proteome</keyword>
<evidence type="ECO:0000313" key="4">
    <source>
        <dbReference type="EMBL" id="VGO22140.1"/>
    </source>
</evidence>
<dbReference type="Proteomes" id="UP000346198">
    <property type="component" value="Unassembled WGS sequence"/>
</dbReference>
<keyword evidence="2" id="KW-0560">Oxidoreductase</keyword>
<gene>
    <name evidence="4" type="primary">albA_3</name>
    <name evidence="4" type="ORF">SCARR_04221</name>
</gene>
<dbReference type="InterPro" id="IPR029479">
    <property type="entry name" value="Nitroreductase"/>
</dbReference>
<dbReference type="InterPro" id="IPR000415">
    <property type="entry name" value="Nitroreductase-like"/>
</dbReference>
<name>A0A6C2UPA6_9BACT</name>
<dbReference type="Pfam" id="PF00881">
    <property type="entry name" value="Nitroreductase"/>
    <property type="match status" value="1"/>
</dbReference>
<evidence type="ECO:0000256" key="2">
    <source>
        <dbReference type="ARBA" id="ARBA00023002"/>
    </source>
</evidence>
<evidence type="ECO:0000256" key="1">
    <source>
        <dbReference type="ARBA" id="ARBA00007118"/>
    </source>
</evidence>
<evidence type="ECO:0000259" key="3">
    <source>
        <dbReference type="Pfam" id="PF00881"/>
    </source>
</evidence>
<dbReference type="EMBL" id="CAAHFH010000002">
    <property type="protein sequence ID" value="VGO22140.1"/>
    <property type="molecule type" value="Genomic_DNA"/>
</dbReference>
<comment type="similarity">
    <text evidence="1">Belongs to the nitroreductase family.</text>
</comment>
<dbReference type="AlphaFoldDB" id="A0A6C2UPA6"/>
<dbReference type="SUPFAM" id="SSF55469">
    <property type="entry name" value="FMN-dependent nitroreductase-like"/>
    <property type="match status" value="1"/>
</dbReference>
<evidence type="ECO:0000313" key="5">
    <source>
        <dbReference type="Proteomes" id="UP000346198"/>
    </source>
</evidence>
<protein>
    <submittedName>
        <fullName evidence="4">Albonoursin synthase</fullName>
    </submittedName>
</protein>
<accession>A0A6C2UPA6</accession>
<dbReference type="PANTHER" id="PTHR43673">
    <property type="entry name" value="NAD(P)H NITROREDUCTASE YDGI-RELATED"/>
    <property type="match status" value="1"/>
</dbReference>
<feature type="domain" description="Nitroreductase" evidence="3">
    <location>
        <begin position="16"/>
        <end position="165"/>
    </location>
</feature>